<gene>
    <name evidence="1" type="ORF">SPARVUS_LOCUS14678110</name>
</gene>
<protein>
    <submittedName>
        <fullName evidence="1">Uncharacterized protein</fullName>
    </submittedName>
</protein>
<proteinExistence type="predicted"/>
<evidence type="ECO:0000313" key="2">
    <source>
        <dbReference type="Proteomes" id="UP001162483"/>
    </source>
</evidence>
<reference evidence="1" key="1">
    <citation type="submission" date="2023-05" db="EMBL/GenBank/DDBJ databases">
        <authorList>
            <person name="Stuckert A."/>
        </authorList>
    </citation>
    <scope>NUCLEOTIDE SEQUENCE</scope>
</reference>
<comment type="caution">
    <text evidence="1">The sequence shown here is derived from an EMBL/GenBank/DDBJ whole genome shotgun (WGS) entry which is preliminary data.</text>
</comment>
<organism evidence="1 2">
    <name type="scientific">Staurois parvus</name>
    <dbReference type="NCBI Taxonomy" id="386267"/>
    <lineage>
        <taxon>Eukaryota</taxon>
        <taxon>Metazoa</taxon>
        <taxon>Chordata</taxon>
        <taxon>Craniata</taxon>
        <taxon>Vertebrata</taxon>
        <taxon>Euteleostomi</taxon>
        <taxon>Amphibia</taxon>
        <taxon>Batrachia</taxon>
        <taxon>Anura</taxon>
        <taxon>Neobatrachia</taxon>
        <taxon>Ranoidea</taxon>
        <taxon>Ranidae</taxon>
        <taxon>Staurois</taxon>
    </lineage>
</organism>
<name>A0ABN9GSD4_9NEOB</name>
<evidence type="ECO:0000313" key="1">
    <source>
        <dbReference type="EMBL" id="CAI9612260.1"/>
    </source>
</evidence>
<accession>A0ABN9GSD4</accession>
<keyword evidence="2" id="KW-1185">Reference proteome</keyword>
<dbReference type="Proteomes" id="UP001162483">
    <property type="component" value="Unassembled WGS sequence"/>
</dbReference>
<dbReference type="EMBL" id="CATNWA010019264">
    <property type="protein sequence ID" value="CAI9612260.1"/>
    <property type="molecule type" value="Genomic_DNA"/>
</dbReference>
<sequence>MLVQYLTDAHYFALKIEEAIDVISKMMYEAASSVVQEVIEFFVTVSQFGGASGCDWCTPHAATYLVEGAWCS</sequence>